<reference evidence="2 3" key="1">
    <citation type="submission" date="2019-03" db="EMBL/GenBank/DDBJ databases">
        <title>Efficiently degradation of phenoxyalkanoic acid herbicides by Cupriavidus oxalaticus strain X32.</title>
        <authorList>
            <person name="Sheng X."/>
        </authorList>
    </citation>
    <scope>NUCLEOTIDE SEQUENCE [LARGE SCALE GENOMIC DNA]</scope>
    <source>
        <strain evidence="2 3">X32</strain>
    </source>
</reference>
<dbReference type="InterPro" id="IPR047914">
    <property type="entry name" value="TagK-like_C"/>
</dbReference>
<gene>
    <name evidence="2" type="ORF">E0W60_06490</name>
</gene>
<sequence>MGGGDMSEWPADPARALSDAGPDANGLLDLVGQGHIPAPSASHAGIAAGPDMLARLMLEAEAVLRDPDYVGVHDAGARAPTPLAASDPNPLQTLAHEAASTARLMDMLDVAGHIDACISAGDAADDCQLFMQPRAPDVLRLFASGIDCAQVRAATASLTRREHHLVSMDSVYCPEREWSPDDEQTT</sequence>
<dbReference type="EMBL" id="CP038634">
    <property type="protein sequence ID" value="QBY50817.1"/>
    <property type="molecule type" value="Genomic_DNA"/>
</dbReference>
<dbReference type="OrthoDB" id="8967059at2"/>
<name>A0A4P7LED7_9BURK</name>
<accession>A0A4P7LED7</accession>
<evidence type="ECO:0000313" key="3">
    <source>
        <dbReference type="Proteomes" id="UP000295294"/>
    </source>
</evidence>
<dbReference type="KEGG" id="cox:E0W60_06490"/>
<organism evidence="2 3">
    <name type="scientific">Cupriavidus oxalaticus</name>
    <dbReference type="NCBI Taxonomy" id="96344"/>
    <lineage>
        <taxon>Bacteria</taxon>
        <taxon>Pseudomonadati</taxon>
        <taxon>Pseudomonadota</taxon>
        <taxon>Betaproteobacteria</taxon>
        <taxon>Burkholderiales</taxon>
        <taxon>Burkholderiaceae</taxon>
        <taxon>Cupriavidus</taxon>
    </lineage>
</organism>
<evidence type="ECO:0000313" key="2">
    <source>
        <dbReference type="EMBL" id="QBY50817.1"/>
    </source>
</evidence>
<proteinExistence type="predicted"/>
<dbReference type="AlphaFoldDB" id="A0A4P7LED7"/>
<evidence type="ECO:0000256" key="1">
    <source>
        <dbReference type="SAM" id="MobiDB-lite"/>
    </source>
</evidence>
<protein>
    <submittedName>
        <fullName evidence="2">TagK domain-containing protein</fullName>
    </submittedName>
</protein>
<feature type="region of interest" description="Disordered" evidence="1">
    <location>
        <begin position="1"/>
        <end position="20"/>
    </location>
</feature>
<dbReference type="Proteomes" id="UP000295294">
    <property type="component" value="Chromosome 1"/>
</dbReference>
<dbReference type="NCBIfam" id="NF033419">
    <property type="entry name" value="T6SS_TagK_dom"/>
    <property type="match status" value="1"/>
</dbReference>